<protein>
    <recommendedName>
        <fullName evidence="2">HAD family hydrolase</fullName>
    </recommendedName>
</protein>
<gene>
    <name evidence="1" type="ORF">S03H2_24478</name>
</gene>
<dbReference type="Gene3D" id="1.10.150.520">
    <property type="match status" value="1"/>
</dbReference>
<evidence type="ECO:0000313" key="1">
    <source>
        <dbReference type="EMBL" id="GAH38786.1"/>
    </source>
</evidence>
<dbReference type="InterPro" id="IPR041492">
    <property type="entry name" value="HAD_2"/>
</dbReference>
<dbReference type="GO" id="GO:0005829">
    <property type="term" value="C:cytosol"/>
    <property type="evidence" value="ECO:0007669"/>
    <property type="project" value="TreeGrafter"/>
</dbReference>
<name>X1EZG1_9ZZZZ</name>
<feature type="non-terminal residue" evidence="1">
    <location>
        <position position="194"/>
    </location>
</feature>
<dbReference type="PRINTS" id="PR00413">
    <property type="entry name" value="HADHALOGNASE"/>
</dbReference>
<dbReference type="SFLD" id="SFLDG01129">
    <property type="entry name" value="C1.5:_HAD__Beta-PGM__Phosphata"/>
    <property type="match status" value="1"/>
</dbReference>
<dbReference type="PANTHER" id="PTHR43434:SF1">
    <property type="entry name" value="PHOSPHOGLYCOLATE PHOSPHATASE"/>
    <property type="match status" value="1"/>
</dbReference>
<feature type="non-terminal residue" evidence="1">
    <location>
        <position position="1"/>
    </location>
</feature>
<dbReference type="GO" id="GO:0006281">
    <property type="term" value="P:DNA repair"/>
    <property type="evidence" value="ECO:0007669"/>
    <property type="project" value="TreeGrafter"/>
</dbReference>
<organism evidence="1">
    <name type="scientific">marine sediment metagenome</name>
    <dbReference type="NCBI Taxonomy" id="412755"/>
    <lineage>
        <taxon>unclassified sequences</taxon>
        <taxon>metagenomes</taxon>
        <taxon>ecological metagenomes</taxon>
    </lineage>
</organism>
<dbReference type="InterPro" id="IPR036412">
    <property type="entry name" value="HAD-like_sf"/>
</dbReference>
<dbReference type="InterPro" id="IPR023214">
    <property type="entry name" value="HAD_sf"/>
</dbReference>
<dbReference type="InterPro" id="IPR006439">
    <property type="entry name" value="HAD-SF_hydro_IA"/>
</dbReference>
<dbReference type="Gene3D" id="3.40.50.1000">
    <property type="entry name" value="HAD superfamily/HAD-like"/>
    <property type="match status" value="1"/>
</dbReference>
<dbReference type="AlphaFoldDB" id="X1EZG1"/>
<evidence type="ECO:0008006" key="2">
    <source>
        <dbReference type="Google" id="ProtNLM"/>
    </source>
</evidence>
<sequence>DSFEISQFEAVIFDLDSTLMDTQRYPMVASEWLLRKSNVVSEEGMASFIRTLVTRYRQATQSVVNGAPYQNPLKIIKIAMESSLIDLNISVDLGLVEEASRRFKSLHVELSRPYTGVEELLGSLESKRQKLGIITNSFEGNAQIILKKFNLDHYFMSIIDCGTVQSYKPSSLLFEQAARDLDIGTSKILYVGDE</sequence>
<dbReference type="NCBIfam" id="TIGR01549">
    <property type="entry name" value="HAD-SF-IA-v1"/>
    <property type="match status" value="1"/>
</dbReference>
<dbReference type="GO" id="GO:0008967">
    <property type="term" value="F:phosphoglycolate phosphatase activity"/>
    <property type="evidence" value="ECO:0007669"/>
    <property type="project" value="TreeGrafter"/>
</dbReference>
<accession>X1EZG1</accession>
<dbReference type="Pfam" id="PF13419">
    <property type="entry name" value="HAD_2"/>
    <property type="match status" value="1"/>
</dbReference>
<dbReference type="PANTHER" id="PTHR43434">
    <property type="entry name" value="PHOSPHOGLYCOLATE PHOSPHATASE"/>
    <property type="match status" value="1"/>
</dbReference>
<dbReference type="SUPFAM" id="SSF56784">
    <property type="entry name" value="HAD-like"/>
    <property type="match status" value="1"/>
</dbReference>
<reference evidence="1" key="1">
    <citation type="journal article" date="2014" name="Front. Microbiol.">
        <title>High frequency of phylogenetically diverse reductive dehalogenase-homologous genes in deep subseafloor sedimentary metagenomes.</title>
        <authorList>
            <person name="Kawai M."/>
            <person name="Futagami T."/>
            <person name="Toyoda A."/>
            <person name="Takaki Y."/>
            <person name="Nishi S."/>
            <person name="Hori S."/>
            <person name="Arai W."/>
            <person name="Tsubouchi T."/>
            <person name="Morono Y."/>
            <person name="Uchiyama I."/>
            <person name="Ito T."/>
            <person name="Fujiyama A."/>
            <person name="Inagaki F."/>
            <person name="Takami H."/>
        </authorList>
    </citation>
    <scope>NUCLEOTIDE SEQUENCE</scope>
    <source>
        <strain evidence="1">Expedition CK06-06</strain>
    </source>
</reference>
<comment type="caution">
    <text evidence="1">The sequence shown here is derived from an EMBL/GenBank/DDBJ whole genome shotgun (WGS) entry which is preliminary data.</text>
</comment>
<dbReference type="InterPro" id="IPR050155">
    <property type="entry name" value="HAD-like_hydrolase_sf"/>
</dbReference>
<dbReference type="EMBL" id="BARU01013606">
    <property type="protein sequence ID" value="GAH38786.1"/>
    <property type="molecule type" value="Genomic_DNA"/>
</dbReference>
<proteinExistence type="predicted"/>
<dbReference type="SFLD" id="SFLDS00003">
    <property type="entry name" value="Haloacid_Dehalogenase"/>
    <property type="match status" value="1"/>
</dbReference>